<protein>
    <submittedName>
        <fullName evidence="1">Uncharacterized protein</fullName>
    </submittedName>
</protein>
<dbReference type="Proteomes" id="UP000784294">
    <property type="component" value="Unassembled WGS sequence"/>
</dbReference>
<name>A0A3S5B6U1_9PLAT</name>
<reference evidence="1" key="1">
    <citation type="submission" date="2018-11" db="EMBL/GenBank/DDBJ databases">
        <authorList>
            <consortium name="Pathogen Informatics"/>
        </authorList>
    </citation>
    <scope>NUCLEOTIDE SEQUENCE</scope>
</reference>
<dbReference type="EMBL" id="CAAALY010249907">
    <property type="protein sequence ID" value="VEL35466.1"/>
    <property type="molecule type" value="Genomic_DNA"/>
</dbReference>
<sequence length="129" mass="14176">MVLDGRVRRLQSQSKVTPAAYPCLCEVELLTQKSADLAPKSSANQRTGKVCLVLRSMMSLVLPTFAVIRLASHWVRRLRWIGLDPGPRQTAIGGPGYVKSEKLVNTSEISRPPHTLHIGRVSRAFADAS</sequence>
<gene>
    <name evidence="1" type="ORF">PXEA_LOCUS28906</name>
</gene>
<keyword evidence="2" id="KW-1185">Reference proteome</keyword>
<dbReference type="AlphaFoldDB" id="A0A3S5B6U1"/>
<comment type="caution">
    <text evidence="1">The sequence shown here is derived from an EMBL/GenBank/DDBJ whole genome shotgun (WGS) entry which is preliminary data.</text>
</comment>
<proteinExistence type="predicted"/>
<evidence type="ECO:0000313" key="2">
    <source>
        <dbReference type="Proteomes" id="UP000784294"/>
    </source>
</evidence>
<accession>A0A3S5B6U1</accession>
<organism evidence="1 2">
    <name type="scientific">Protopolystoma xenopodis</name>
    <dbReference type="NCBI Taxonomy" id="117903"/>
    <lineage>
        <taxon>Eukaryota</taxon>
        <taxon>Metazoa</taxon>
        <taxon>Spiralia</taxon>
        <taxon>Lophotrochozoa</taxon>
        <taxon>Platyhelminthes</taxon>
        <taxon>Monogenea</taxon>
        <taxon>Polyopisthocotylea</taxon>
        <taxon>Polystomatidea</taxon>
        <taxon>Polystomatidae</taxon>
        <taxon>Protopolystoma</taxon>
    </lineage>
</organism>
<evidence type="ECO:0000313" key="1">
    <source>
        <dbReference type="EMBL" id="VEL35466.1"/>
    </source>
</evidence>